<dbReference type="SUPFAM" id="SSF82171">
    <property type="entry name" value="DPP6 N-terminal domain-like"/>
    <property type="match status" value="1"/>
</dbReference>
<evidence type="ECO:0000256" key="10">
    <source>
        <dbReference type="ARBA" id="ARBA00023180"/>
    </source>
</evidence>
<sequence>MAALNSDVCEKPLSPSFEHNTATGANVQAKYAQQLALAAEQDLVASGQPDRNWRGIIIAVLVISTVLALIVTSVVLLTPPDEGPRVKGRRFELDDIFGPDFQPYRLNGTWISDHEWIYRDPSGGVSLFDASNSSIRQVISNHTFRRFNAVSFSLSPDLKYILFTHDVQKVHRHSYTARYTLFEIETGDTKPVSLGSHVSSHHTDRDSTYTRIQLVKWAPAGHAFVLIHEGDIFYYPNPKMNRTYRLTTSAQPGIIYNGIPDWLYEEEIFGSNSALWFSSDGKSLLYLTFNDSLVGEHYILQYGPLDDPYIYPKVRSLRYPKPGTSNPTVRATVVDLSDKNFRSRSLLPPEGISNQDHYVTSAGWIKNRDVGIIWTSRPYNLSIISVCPKTSGICDEVYRVTTEKRGWVENIPFPVFSHRENGKHFITIAPVRDGENGFFDHLVLVDTNNKRSHPITYGSYDVIKVNAWDEERKLVYFTAIFSSHPSERRLYQLKLEQPFTDHVPICLSCGHGESKNGTVSSTTTGIIGDGLTKKVPRQGSTLTTLQEEQKLQAGHGVVKDGAAKPGSSKSRHPPSRANRSNITGEELEGSIHIARDKSCTFVSNVKFSKGASYFVLECAGPDVPFVLICTSKDKLGEKGTSPSPTFPRDRNRDLLENPVLPGISIVEDEPHSSTPNLNVLEILQNNDALLALTRTMAFPQVRTFAVHTMGGHTVQVRLLLPPGLREDEITRYPLVLNVYGGPGTQLAIDRWGVDFATYLAGKKDYIVAQIDGRGSGGRGWGFQHQIYYRIGLLEVSDQIEVIRFLRDSLHFVEPKKIGVWGWSYGGFLTAMIMASKDSTDVFQCGASVAPVSSWRMYDSAYTERYMGKPNVTDNYKGYAESDVTKNVEQFANKMFYLVHGTADDNVHLQHSMLLAKALIEKNILFRQQLYPDESHGLNGVKKHVHKSLENFFEDCFRKQSPPEMGTGLNKGGNIEEFPE</sequence>
<dbReference type="PANTHER" id="PTHR11731:SF200">
    <property type="entry name" value="DIPEPTIDYL PEPTIDASE 10, ISOFORM B"/>
    <property type="match status" value="1"/>
</dbReference>
<reference evidence="16 17" key="1">
    <citation type="submission" date="2024-08" db="EMBL/GenBank/DDBJ databases">
        <authorList>
            <person name="Cucini C."/>
            <person name="Frati F."/>
        </authorList>
    </citation>
    <scope>NUCLEOTIDE SEQUENCE [LARGE SCALE GENOMIC DNA]</scope>
</reference>
<evidence type="ECO:0000256" key="11">
    <source>
        <dbReference type="ARBA" id="ARBA00037847"/>
    </source>
</evidence>
<dbReference type="Pfam" id="PF00930">
    <property type="entry name" value="DPPIV_N"/>
    <property type="match status" value="1"/>
</dbReference>
<dbReference type="InterPro" id="IPR002469">
    <property type="entry name" value="Peptidase_S9B_N"/>
</dbReference>
<dbReference type="InterPro" id="IPR001375">
    <property type="entry name" value="Peptidase_S9_cat"/>
</dbReference>
<evidence type="ECO:0000256" key="12">
    <source>
        <dbReference type="SAM" id="MobiDB-lite"/>
    </source>
</evidence>
<keyword evidence="6" id="KW-0720">Serine protease</keyword>
<evidence type="ECO:0000259" key="15">
    <source>
        <dbReference type="Pfam" id="PF00930"/>
    </source>
</evidence>
<evidence type="ECO:0000313" key="17">
    <source>
        <dbReference type="Proteomes" id="UP001642540"/>
    </source>
</evidence>
<evidence type="ECO:0000256" key="6">
    <source>
        <dbReference type="ARBA" id="ARBA00022825"/>
    </source>
</evidence>
<dbReference type="Proteomes" id="UP001642540">
    <property type="component" value="Unassembled WGS sequence"/>
</dbReference>
<dbReference type="Gene3D" id="3.40.50.1820">
    <property type="entry name" value="alpha/beta hydrolase"/>
    <property type="match status" value="1"/>
</dbReference>
<dbReference type="SUPFAM" id="SSF53474">
    <property type="entry name" value="alpha/beta-Hydrolases"/>
    <property type="match status" value="1"/>
</dbReference>
<keyword evidence="4 13" id="KW-0812">Transmembrane</keyword>
<proteinExistence type="predicted"/>
<evidence type="ECO:0000256" key="8">
    <source>
        <dbReference type="ARBA" id="ARBA00022989"/>
    </source>
</evidence>
<dbReference type="Gene3D" id="2.140.10.30">
    <property type="entry name" value="Dipeptidylpeptidase IV, N-terminal domain"/>
    <property type="match status" value="1"/>
</dbReference>
<feature type="domain" description="Peptidase S9 prolyl oligopeptidase catalytic" evidence="14">
    <location>
        <begin position="752"/>
        <end position="958"/>
    </location>
</feature>
<keyword evidence="5" id="KW-0378">Hydrolase</keyword>
<dbReference type="PANTHER" id="PTHR11731">
    <property type="entry name" value="PROTEASE FAMILY S9B,C DIPEPTIDYL-PEPTIDASE IV-RELATED"/>
    <property type="match status" value="1"/>
</dbReference>
<keyword evidence="2" id="KW-0031">Aminopeptidase</keyword>
<evidence type="ECO:0000313" key="16">
    <source>
        <dbReference type="EMBL" id="CAL8070498.1"/>
    </source>
</evidence>
<keyword evidence="9 13" id="KW-0472">Membrane</keyword>
<dbReference type="InterPro" id="IPR050278">
    <property type="entry name" value="Serine_Prot_S9B/DPPIV"/>
</dbReference>
<feature type="transmembrane region" description="Helical" evidence="13">
    <location>
        <begin position="56"/>
        <end position="77"/>
    </location>
</feature>
<dbReference type="Pfam" id="PF00326">
    <property type="entry name" value="Peptidase_S9"/>
    <property type="match status" value="1"/>
</dbReference>
<evidence type="ECO:0008006" key="18">
    <source>
        <dbReference type="Google" id="ProtNLM"/>
    </source>
</evidence>
<protein>
    <recommendedName>
        <fullName evidence="18">Dipeptidyl aminopeptidase-like protein 6</fullName>
    </recommendedName>
</protein>
<evidence type="ECO:0000256" key="3">
    <source>
        <dbReference type="ARBA" id="ARBA00022670"/>
    </source>
</evidence>
<organism evidence="16 17">
    <name type="scientific">Orchesella dallaii</name>
    <dbReference type="NCBI Taxonomy" id="48710"/>
    <lineage>
        <taxon>Eukaryota</taxon>
        <taxon>Metazoa</taxon>
        <taxon>Ecdysozoa</taxon>
        <taxon>Arthropoda</taxon>
        <taxon>Hexapoda</taxon>
        <taxon>Collembola</taxon>
        <taxon>Entomobryomorpha</taxon>
        <taxon>Entomobryoidea</taxon>
        <taxon>Orchesellidae</taxon>
        <taxon>Orchesellinae</taxon>
        <taxon>Orchesella</taxon>
    </lineage>
</organism>
<keyword evidence="3" id="KW-0645">Protease</keyword>
<evidence type="ECO:0000256" key="1">
    <source>
        <dbReference type="ARBA" id="ARBA00004606"/>
    </source>
</evidence>
<dbReference type="InterPro" id="IPR029058">
    <property type="entry name" value="AB_hydrolase_fold"/>
</dbReference>
<comment type="caution">
    <text evidence="16">The sequence shown here is derived from an EMBL/GenBank/DDBJ whole genome shotgun (WGS) entry which is preliminary data.</text>
</comment>
<keyword evidence="7" id="KW-0735">Signal-anchor</keyword>
<keyword evidence="17" id="KW-1185">Reference proteome</keyword>
<evidence type="ECO:0000256" key="4">
    <source>
        <dbReference type="ARBA" id="ARBA00022692"/>
    </source>
</evidence>
<keyword evidence="8 13" id="KW-1133">Transmembrane helix</keyword>
<evidence type="ECO:0000256" key="5">
    <source>
        <dbReference type="ARBA" id="ARBA00022801"/>
    </source>
</evidence>
<evidence type="ECO:0000256" key="13">
    <source>
        <dbReference type="SAM" id="Phobius"/>
    </source>
</evidence>
<comment type="subcellular location">
    <subcellularLocation>
        <location evidence="11">Endomembrane system</location>
        <topology evidence="11">Single-pass membrane protein</topology>
    </subcellularLocation>
    <subcellularLocation>
        <location evidence="1">Membrane</location>
        <topology evidence="1">Single-pass type II membrane protein</topology>
    </subcellularLocation>
</comment>
<dbReference type="EMBL" id="CAXLJM020000004">
    <property type="protein sequence ID" value="CAL8070498.1"/>
    <property type="molecule type" value="Genomic_DNA"/>
</dbReference>
<accession>A0ABP1PL79</accession>
<evidence type="ECO:0000256" key="7">
    <source>
        <dbReference type="ARBA" id="ARBA00022968"/>
    </source>
</evidence>
<keyword evidence="10" id="KW-0325">Glycoprotein</keyword>
<evidence type="ECO:0000256" key="9">
    <source>
        <dbReference type="ARBA" id="ARBA00023136"/>
    </source>
</evidence>
<evidence type="ECO:0000259" key="14">
    <source>
        <dbReference type="Pfam" id="PF00326"/>
    </source>
</evidence>
<feature type="domain" description="Dipeptidylpeptidase IV N-terminal" evidence="15">
    <location>
        <begin position="155"/>
        <end position="520"/>
    </location>
</feature>
<evidence type="ECO:0000256" key="2">
    <source>
        <dbReference type="ARBA" id="ARBA00022438"/>
    </source>
</evidence>
<feature type="region of interest" description="Disordered" evidence="12">
    <location>
        <begin position="550"/>
        <end position="584"/>
    </location>
</feature>
<gene>
    <name evidence="16" type="ORF">ODALV1_LOCUS1265</name>
</gene>
<name>A0ABP1PL79_9HEXA</name>